<dbReference type="CDD" id="cd11304">
    <property type="entry name" value="Cadherin_repeat"/>
    <property type="match status" value="1"/>
</dbReference>
<gene>
    <name evidence="4" type="ORF">LDC_0044</name>
</gene>
<keyword evidence="2" id="KW-0812">Transmembrane</keyword>
<feature type="region of interest" description="Disordered" evidence="1">
    <location>
        <begin position="1"/>
        <end position="24"/>
    </location>
</feature>
<dbReference type="InterPro" id="IPR022038">
    <property type="entry name" value="Ig-like_bact"/>
</dbReference>
<dbReference type="EMBL" id="ADZX01000003">
    <property type="protein sequence ID" value="EFK97902.1"/>
    <property type="molecule type" value="Genomic_DNA"/>
</dbReference>
<dbReference type="Pfam" id="PF13750">
    <property type="entry name" value="Big_3_3"/>
    <property type="match status" value="1"/>
</dbReference>
<keyword evidence="2" id="KW-1133">Transmembrane helix</keyword>
<evidence type="ECO:0000256" key="2">
    <source>
        <dbReference type="SAM" id="Phobius"/>
    </source>
</evidence>
<feature type="domain" description="Ig-like" evidence="3">
    <location>
        <begin position="1397"/>
        <end position="1443"/>
    </location>
</feature>
<protein>
    <recommendedName>
        <fullName evidence="3">Ig-like domain-containing protein</fullName>
    </recommendedName>
</protein>
<keyword evidence="2" id="KW-0472">Membrane</keyword>
<proteinExistence type="predicted"/>
<reference evidence="4" key="1">
    <citation type="submission" date="2010-07" db="EMBL/GenBank/DDBJ databases">
        <authorList>
            <consortium name="CONSOLIDER consortium CSD2007-00005"/>
            <person name="Guazzaroni M.-E."/>
            <person name="Richter M."/>
            <person name="Garcia-Salamanca A."/>
            <person name="Yarza P."/>
            <person name="Ferrer M."/>
        </authorList>
    </citation>
    <scope>NUCLEOTIDE SEQUENCE</scope>
</reference>
<sequence length="2097" mass="228316">MGKYNNGSKEFPPTGGLNNRYTNMDGKNRITKGVTPICIRNKSIDPGLYVSLSGSLNCTNLWLDNASSRIVYTSLDLSNIDTSGKITLGQNFISLNSVSLPAFNRSAQIQLFNLNLTNPVLLKDGVRCDNTDECNMTYSGGNLTANISSFTNYTASSFMLEGTLLSPFYNPAASYYVQNQSQFTFRSKVKCVGAPCGNVTATLDPIVHSGNWTLVYPSANPGLNTSAGDSFTYYFRNNGTPVFAALYNGTGGFMTHHYYNASSEWQQVPIYFISYGGTLVTDGLGHVLAQYYDSGLFTYNMSRFNSSNEWEEIPHPGGGQNCNPFAGDANGHIICAYPDGILYNYTVWNGSEWFAAARTPQDGYINIFSSGRNSGNIYGYSSVRNYTIWNKETGAWGPLMPNITGLVQLVIVSNSSFEPVMMRYRVSVYYYYYYNGTGYQNSNPPWGTLQRNLVMAGDSLFAVTTAPPYTFYFWNTSNLSWVAIADPFGSGTAGLGSDGEEYIVTVKYVDQSINYSIWEDSGFTPPVEVDPIGHTNFTPAGSSFQSFNYGLVYMITQNGSVVAWDVAAENVSDPGYKGVIPMNSGTPFYTTSQNPTTAGCLEDMQAGEECEISWTVYANGTINETYQFFVDYSSTEGPTNRTASVNLTITESVLVNLTDPSTWSDKVVDVSGTLYILKNTTLQPGMYYLPTSGVTPALVINASGLVLDCGGSEIIGDGLGKGISVASKDAVLFMDCGFNAYLYGGEFLDSNMSLDSCEFLNSSIYDLNLSDTNLSATGLTIGPYLKVASSVFNSTGLTLYNFSTQIRYASKDLTDIDTKGHISLQHNFIELNSSALPIFNTSAQIKMFNVGMTTPRLFKDGVRCDNLPICNATYDGSTLTADIASFTNYTVTEESKGIIPMYSGTPFYTNTSNPMTYDNDSCLIGMLPGDECNITWFVNATGAVGTEWDFFVFANSTTAGAESSHIDIIIGDALDHAPPVVQLVSPIDGYNHSSRNINLTCNATNLNLSNITLYTNISGWLPNQTVAVSGTYAEVQFNLTDLADGTYLWSCFATDTSGNAAFAGENRSFRVDATAPSYSNLKETPADPATFSPSQYYEFNSTWVDAGIGMQSVWLEFNGLNHTAGNVGSEYNVSFAPLGVGVYPYVWFANDSLGNLNFTGGTYTVLAYTSSCSLTVLPSTSVTYPAQVNATCACDNQEATAKLYSNGTDVTSQSGLYVTLAAGSYNYTCNVSATQNYTYAENSTIVSIAKNTSLINLTLNGTEGDMLVEYGSIVNITSVLLRGESFVELYLDSILINNGTGTLQNLTLFPTVGHYNVTAVYPESENYTSSQVSRFVTVVDTTLPIVYLVSPVDAYASALRNVSVACNATNLNLSNITLYTNTSGWLPNQTVAVSGNQSQVTFNLTDLADGAYEWNCLAYDTSNNSAFAASNRSFTVDATAPTWNESLVNHTIEYTQAFYYDVNASDPGGISVYSIDDALNFNINPGTGIIVNTTGLGVGIYYLNVSVNDTLGNRLSELIKITVVDTTLPIVQLVSPADGNITNLNNVSVACNATNLNLSNITLYTNISGTFAPNQTVAVSGTFAEVQFNLTDLAEGDYEWNCFASDTSNNSAFAPANRTFTVNTVPPDTTAPNISNLVPARNATSVPSSTNITFDIIDDVSGVNVSTINITVEGIDVTVNATFTVNSATNVSVFLNSSLFAFIGSQVVDVIVNVDDNASNSLSDSYSFTIVSAYVPPSGGGGGGGGGGGMECESEWVCGDWSKCLNGVRMRSCFDLHNCGAPEYLQPDTITPCDCHTEWTCTEWGDCEDGVEQRHCGLVSFCAEKPYWKPKEERKCEEIEIPVEQKPDYVIITPAEEEPIEPQIEVPAAPQFSFAWLLLLLIIPAILLIVRREPILADQYAARHLAQYGLAGKRPLYVMPEVHDRYPGIERMHSIKLKQEQASSSLSLKEKYKISHEFAELLSYAGKHRATIITPVEVPIRVRDDFSNIRFIDPLQIKEVKKMRLRSIGRQPSLSEEFHKDISAVDTTIKRLEEAYGKLGDLKQRMVLHAKQGKGAFRSRVSDDIKKDVAPIDKELGDLEKQIDTQEHAYKKQKRRE</sequence>
<evidence type="ECO:0000313" key="4">
    <source>
        <dbReference type="EMBL" id="EFK97902.1"/>
    </source>
</evidence>
<evidence type="ECO:0000259" key="3">
    <source>
        <dbReference type="Pfam" id="PF13750"/>
    </source>
</evidence>
<comment type="caution">
    <text evidence="4">The sequence shown here is derived from an EMBL/GenBank/DDBJ whole genome shotgun (WGS) entry which is preliminary data.</text>
</comment>
<evidence type="ECO:0000256" key="1">
    <source>
        <dbReference type="SAM" id="MobiDB-lite"/>
    </source>
</evidence>
<name>D9PEW6_9ZZZZ</name>
<feature type="transmembrane region" description="Helical" evidence="2">
    <location>
        <begin position="1872"/>
        <end position="1890"/>
    </location>
</feature>
<organism evidence="4">
    <name type="scientific">sediment metagenome</name>
    <dbReference type="NCBI Taxonomy" id="749907"/>
    <lineage>
        <taxon>unclassified sequences</taxon>
        <taxon>metagenomes</taxon>
        <taxon>ecological metagenomes</taxon>
    </lineage>
</organism>
<reference evidence="4" key="2">
    <citation type="journal article" date="2011" name="Microb. Ecol.">
        <title>Taxonomic and Functional Metagenomic Profiling of the Microbial Community in the Anoxic Sediment of a Sub-saline Shallow Lake (Laguna de Carrizo, Central Spain).</title>
        <authorList>
            <person name="Ferrer M."/>
            <person name="Guazzaroni M.E."/>
            <person name="Richter M."/>
            <person name="Garcia-Salamanca A."/>
            <person name="Yarza P."/>
            <person name="Suarez-Suarez A."/>
            <person name="Solano J."/>
            <person name="Alcaide M."/>
            <person name="van Dillewijn P."/>
            <person name="Molina-Henares M.A."/>
            <person name="Lopez-Cortes N."/>
            <person name="Al-Ramahi Y."/>
            <person name="Guerrero C."/>
            <person name="Acosta A."/>
            <person name="de Eugenio L.I."/>
            <person name="Martinez V."/>
            <person name="Marques S."/>
            <person name="Rojo F."/>
            <person name="Santero E."/>
            <person name="Genilloud O."/>
            <person name="Perez-Perez J."/>
            <person name="Rossello-Mora R."/>
            <person name="Ramos J.L."/>
        </authorList>
    </citation>
    <scope>NUCLEOTIDE SEQUENCE</scope>
</reference>
<accession>D9PEW6</accession>